<dbReference type="AlphaFoldDB" id="A0AAU7BPR1"/>
<accession>A0AAU7BPR1</accession>
<dbReference type="PROSITE" id="PS51257">
    <property type="entry name" value="PROKAR_LIPOPROTEIN"/>
    <property type="match status" value="1"/>
</dbReference>
<protein>
    <submittedName>
        <fullName evidence="1">Uncharacterized protein</fullName>
    </submittedName>
</protein>
<dbReference type="EMBL" id="CP157199">
    <property type="protein sequence ID" value="XBG60365.1"/>
    <property type="molecule type" value="Genomic_DNA"/>
</dbReference>
<dbReference type="RefSeq" id="WP_347922551.1">
    <property type="nucleotide sequence ID" value="NZ_CP157199.1"/>
</dbReference>
<proteinExistence type="predicted"/>
<reference evidence="1" key="1">
    <citation type="submission" date="2024-05" db="EMBL/GenBank/DDBJ databases">
        <title>Pontimicrobium maritimus sp. nov., isolated form sea water.</title>
        <authorList>
            <person name="Muhammad N."/>
            <person name="Vuong T.Q."/>
            <person name="Han H.L."/>
            <person name="Kim S.-G."/>
        </authorList>
    </citation>
    <scope>NUCLEOTIDE SEQUENCE</scope>
    <source>
        <strain evidence="1">SW4</strain>
    </source>
</reference>
<sequence>MKKRKKNWSNILGYVRVITVGVLMVGCSTDDDMKLPVVNETIPNGFFEDWVSIPKKTLSGKEYIKDSLVYWQESIVNIIGRAQTGVGIVNKYTGSDANGTALFLKRGDGDWATESRNSVFTKFELKLKPKKIKGRYKFKGSNKSNGLDKGVDTLKIQVYFSKRLNAIETSQLVTGLFPENSREFIVTTPTTTFTSFEIDINDFPEEDYEIAYIQFVMNIGKLNLAEYGGEFSEAVIDDLSFTY</sequence>
<organism evidence="1">
    <name type="scientific">Pontimicrobium sp. SW4</name>
    <dbReference type="NCBI Taxonomy" id="3153519"/>
    <lineage>
        <taxon>Bacteria</taxon>
        <taxon>Pseudomonadati</taxon>
        <taxon>Bacteroidota</taxon>
        <taxon>Flavobacteriia</taxon>
        <taxon>Flavobacteriales</taxon>
        <taxon>Flavobacteriaceae</taxon>
        <taxon>Pontimicrobium</taxon>
    </lineage>
</organism>
<evidence type="ECO:0000313" key="1">
    <source>
        <dbReference type="EMBL" id="XBG60365.1"/>
    </source>
</evidence>
<gene>
    <name evidence="1" type="ORF">ABGB03_10915</name>
</gene>
<name>A0AAU7BPR1_9FLAO</name>